<evidence type="ECO:0000256" key="1">
    <source>
        <dbReference type="ARBA" id="ARBA00004141"/>
    </source>
</evidence>
<evidence type="ECO:0000256" key="3">
    <source>
        <dbReference type="ARBA" id="ARBA00022989"/>
    </source>
</evidence>
<feature type="transmembrane region" description="Helical" evidence="6">
    <location>
        <begin position="462"/>
        <end position="479"/>
    </location>
</feature>
<feature type="transmembrane region" description="Helical" evidence="6">
    <location>
        <begin position="114"/>
        <end position="141"/>
    </location>
</feature>
<organism evidence="8 9">
    <name type="scientific">Hemiprocne comata</name>
    <dbReference type="NCBI Taxonomy" id="243314"/>
    <lineage>
        <taxon>Eukaryota</taxon>
        <taxon>Metazoa</taxon>
        <taxon>Chordata</taxon>
        <taxon>Craniata</taxon>
        <taxon>Vertebrata</taxon>
        <taxon>Euteleostomi</taxon>
        <taxon>Archelosauria</taxon>
        <taxon>Archosauria</taxon>
        <taxon>Dinosauria</taxon>
        <taxon>Saurischia</taxon>
        <taxon>Theropoda</taxon>
        <taxon>Coelurosauria</taxon>
        <taxon>Aves</taxon>
        <taxon>Neognathae</taxon>
        <taxon>Neoaves</taxon>
        <taxon>Strisores</taxon>
        <taxon>Apodiformes</taxon>
        <taxon>Apodidae</taxon>
        <taxon>Hemiprocninae</taxon>
        <taxon>Hemiprocne</taxon>
    </lineage>
</organism>
<dbReference type="Pfam" id="PF00916">
    <property type="entry name" value="Sulfate_transp"/>
    <property type="match status" value="1"/>
</dbReference>
<feature type="transmembrane region" description="Helical" evidence="6">
    <location>
        <begin position="398"/>
        <end position="420"/>
    </location>
</feature>
<feature type="compositionally biased region" description="Basic and acidic residues" evidence="5">
    <location>
        <begin position="769"/>
        <end position="778"/>
    </location>
</feature>
<feature type="transmembrane region" description="Helical" evidence="6">
    <location>
        <begin position="358"/>
        <end position="377"/>
    </location>
</feature>
<proteinExistence type="predicted"/>
<feature type="domain" description="STAS" evidence="7">
    <location>
        <begin position="548"/>
        <end position="742"/>
    </location>
</feature>
<evidence type="ECO:0000256" key="2">
    <source>
        <dbReference type="ARBA" id="ARBA00022692"/>
    </source>
</evidence>
<evidence type="ECO:0000256" key="5">
    <source>
        <dbReference type="SAM" id="MobiDB-lite"/>
    </source>
</evidence>
<keyword evidence="2 6" id="KW-0812">Transmembrane</keyword>
<feature type="transmembrane region" description="Helical" evidence="6">
    <location>
        <begin position="200"/>
        <end position="225"/>
    </location>
</feature>
<dbReference type="NCBIfam" id="TIGR00815">
    <property type="entry name" value="sulP"/>
    <property type="match status" value="1"/>
</dbReference>
<dbReference type="Proteomes" id="UP000518305">
    <property type="component" value="Unassembled WGS sequence"/>
</dbReference>
<reference evidence="8 9" key="1">
    <citation type="submission" date="2019-09" db="EMBL/GenBank/DDBJ databases">
        <title>Bird 10,000 Genomes (B10K) Project - Family phase.</title>
        <authorList>
            <person name="Zhang G."/>
        </authorList>
    </citation>
    <scope>NUCLEOTIDE SEQUENCE [LARGE SCALE GENOMIC DNA]</scope>
    <source>
        <strain evidence="8">B10K-DU-001-23</strain>
        <tissue evidence="8">Muscle</tissue>
    </source>
</reference>
<gene>
    <name evidence="8" type="primary">Slc26a4</name>
    <name evidence="8" type="ORF">HEMCOM_R12275</name>
</gene>
<feature type="transmembrane region" description="Helical" evidence="6">
    <location>
        <begin position="494"/>
        <end position="524"/>
    </location>
</feature>
<dbReference type="InterPro" id="IPR011547">
    <property type="entry name" value="SLC26A/SulP_dom"/>
</dbReference>
<comment type="caution">
    <text evidence="8">The sequence shown here is derived from an EMBL/GenBank/DDBJ whole genome shotgun (WGS) entry which is preliminary data.</text>
</comment>
<dbReference type="InterPro" id="IPR001902">
    <property type="entry name" value="SLC26A/SulP_fam"/>
</dbReference>
<evidence type="ECO:0000313" key="8">
    <source>
        <dbReference type="EMBL" id="NXG57808.1"/>
    </source>
</evidence>
<feature type="non-terminal residue" evidence="8">
    <location>
        <position position="1"/>
    </location>
</feature>
<feature type="transmembrane region" description="Helical" evidence="6">
    <location>
        <begin position="435"/>
        <end position="455"/>
    </location>
</feature>
<keyword evidence="9" id="KW-1185">Reference proteome</keyword>
<dbReference type="PROSITE" id="PS01130">
    <property type="entry name" value="SLC26A"/>
    <property type="match status" value="1"/>
</dbReference>
<accession>A0A7K9CZZ1</accession>
<feature type="region of interest" description="Disordered" evidence="5">
    <location>
        <begin position="769"/>
        <end position="793"/>
    </location>
</feature>
<feature type="non-terminal residue" evidence="8">
    <location>
        <position position="793"/>
    </location>
</feature>
<evidence type="ECO:0000313" key="9">
    <source>
        <dbReference type="Proteomes" id="UP000518305"/>
    </source>
</evidence>
<comment type="subcellular location">
    <subcellularLocation>
        <location evidence="1">Membrane</location>
        <topology evidence="1">Multi-pass membrane protein</topology>
    </subcellularLocation>
</comment>
<evidence type="ECO:0000256" key="4">
    <source>
        <dbReference type="ARBA" id="ARBA00023136"/>
    </source>
</evidence>
<keyword evidence="4 6" id="KW-0472">Membrane</keyword>
<protein>
    <submittedName>
        <fullName evidence="8">S26A4 protein</fullName>
    </submittedName>
</protein>
<dbReference type="PANTHER" id="PTHR11814">
    <property type="entry name" value="SULFATE TRANSPORTER"/>
    <property type="match status" value="1"/>
</dbReference>
<dbReference type="Pfam" id="PF01740">
    <property type="entry name" value="STAS"/>
    <property type="match status" value="1"/>
</dbReference>
<dbReference type="AlphaFoldDB" id="A0A7K9CZZ1"/>
<evidence type="ECO:0000256" key="6">
    <source>
        <dbReference type="SAM" id="Phobius"/>
    </source>
</evidence>
<dbReference type="OrthoDB" id="288203at2759"/>
<dbReference type="EMBL" id="VWZJ01004007">
    <property type="protein sequence ID" value="NXG57808.1"/>
    <property type="molecule type" value="Genomic_DNA"/>
</dbReference>
<dbReference type="InterPro" id="IPR036513">
    <property type="entry name" value="STAS_dom_sf"/>
</dbReference>
<keyword evidence="3 6" id="KW-1133">Transmembrane helix</keyword>
<dbReference type="InterPro" id="IPR018045">
    <property type="entry name" value="S04_transporter_CS"/>
</dbReference>
<dbReference type="GO" id="GO:0016020">
    <property type="term" value="C:membrane"/>
    <property type="evidence" value="ECO:0007669"/>
    <property type="project" value="UniProtKB-SubCell"/>
</dbReference>
<dbReference type="CDD" id="cd07042">
    <property type="entry name" value="STAS_SulP_like_sulfate_transporter"/>
    <property type="match status" value="1"/>
</dbReference>
<dbReference type="SUPFAM" id="SSF52091">
    <property type="entry name" value="SpoIIaa-like"/>
    <property type="match status" value="1"/>
</dbReference>
<name>A0A7K9CZZ1_9AVES</name>
<feature type="transmembrane region" description="Helical" evidence="6">
    <location>
        <begin position="311"/>
        <end position="330"/>
    </location>
</feature>
<dbReference type="InterPro" id="IPR002645">
    <property type="entry name" value="STAS_dom"/>
</dbReference>
<evidence type="ECO:0000259" key="7">
    <source>
        <dbReference type="PROSITE" id="PS50801"/>
    </source>
</evidence>
<dbReference type="PROSITE" id="PS50801">
    <property type="entry name" value="STAS"/>
    <property type="match status" value="1"/>
</dbReference>
<sequence length="793" mass="87444">MAAGERAEEPLAELSHYLVARPIYSEAGFQEENERRPVLPPTLRPGCWRLSACSPVQYVHHLFSCRCSRKRAFQITKSFLPILEWLPNYRVKDWLVSDIISGVSTGLVATLQGLAYALLVAVPVGYGLYSAFFPILTYFFLGTSRHISVGPFPVVSLMVGSVVLSMAPDDNFLIDGNNASGTNGTGTLIDTEARDAQRVLIASTLTFLVGILQVIFGVLQIGFIVRYLADPLVGGFTTAAAFQVLVSQLKIVLNVSTKNYNGVLSIIYTLTETFEKIGTTNIADLVAGLLTIFVCMVVKEINDRFKHKIPIPIPIEVIVTIIATGISYAADLEKKYNAGIVKSIPRGFLPPEPPDVSLFSQMIAASFSIAIVAYAIAVSVGKVYATKYDYAIDGNQEFIAFGFSNIFSGAFSCFVATTALSRTAVQESTGGKTQVAGIISAGIVLISIVALGKLLEPLQKSVLAAVVIANLKGMFMQVFDVPRLWRQNKVDAMIWVFTCVASIILGLDLGLLAGLLFGLLTVVLRVQFPSWGGFGNIPGTDIYKKVKDYKNVIEPEGVKILKFSSPIFYANIDGLKSSLKSTVGFDAVKVYNKRLKALRKIQKLIKKGKLKATKNGIISEPGINNEAFETDEEPEDNEDLQVPTKEVEIQVDWNSELPVKVNIPKVPIHSLILDFGAVTFLDIVAVRSIKTIIREFERIDVRVYFASYQDNLISQLERSAFFDDIVRKDIFFLTVHDAVLYIRNQMTCNDNHDPIFEKISLMQESKEPIEFTETSRPDDELDVQEEVCTSELN</sequence>
<feature type="transmembrane region" description="Helical" evidence="6">
    <location>
        <begin position="282"/>
        <end position="299"/>
    </location>
</feature>
<dbReference type="GO" id="GO:0008271">
    <property type="term" value="F:secondary active sulfate transmembrane transporter activity"/>
    <property type="evidence" value="ECO:0007669"/>
    <property type="project" value="InterPro"/>
</dbReference>
<dbReference type="Gene3D" id="3.30.750.24">
    <property type="entry name" value="STAS domain"/>
    <property type="match status" value="1"/>
</dbReference>